<accession>A0A9D1MLP7</accession>
<dbReference type="Proteomes" id="UP000824145">
    <property type="component" value="Unassembled WGS sequence"/>
</dbReference>
<feature type="signal peptide" evidence="1">
    <location>
        <begin position="1"/>
        <end position="25"/>
    </location>
</feature>
<reference evidence="2" key="1">
    <citation type="submission" date="2020-10" db="EMBL/GenBank/DDBJ databases">
        <authorList>
            <person name="Gilroy R."/>
        </authorList>
    </citation>
    <scope>NUCLEOTIDE SEQUENCE</scope>
    <source>
        <strain evidence="2">9366</strain>
    </source>
</reference>
<evidence type="ECO:0000256" key="1">
    <source>
        <dbReference type="SAM" id="SignalP"/>
    </source>
</evidence>
<sequence>MKRKTVLIIALALCAILALSLLAGCAETTDSAFSQGMIAVKKDGLWGFADESGEIVIDCKYDSVTPFYGAYAAVSMGGRTFLIGTDGEDAGIEIAGLDGVNKERTLMIVRDKHTGLYGALDTSSGEWKIAPLYDDLYFVKGEMILAKLGGKVGLFDAACAELCPVAYDTYSGGSNAVVMSKITDAGYVADVFAADGALLEKDVRMIVMNNIGDLVYYRYYAESDAGASGERIKIPALNVDLDASVSSLVTGIKNVYVEKITSKESGAVSYALKKADGTLILESESEPEADYVRGLFYVEENEQNEQTGEIFTTRTYVDCVSGKTSVLGQNAKFYRTYDYGLYVALGNEVFAFGESAPLLTLAEGEELEKVLSGGMFAVSKDGLTSLKKDKKAVYAEKVGESIDEITGDSAYFTVKNAYGYVALYKADGKQLFGFDKEITEVIFVA</sequence>
<reference evidence="2" key="2">
    <citation type="journal article" date="2021" name="PeerJ">
        <title>Extensive microbial diversity within the chicken gut microbiome revealed by metagenomics and culture.</title>
        <authorList>
            <person name="Gilroy R."/>
            <person name="Ravi A."/>
            <person name="Getino M."/>
            <person name="Pursley I."/>
            <person name="Horton D.L."/>
            <person name="Alikhan N.F."/>
            <person name="Baker D."/>
            <person name="Gharbi K."/>
            <person name="Hall N."/>
            <person name="Watson M."/>
            <person name="Adriaenssens E.M."/>
            <person name="Foster-Nyarko E."/>
            <person name="Jarju S."/>
            <person name="Secka A."/>
            <person name="Antonio M."/>
            <person name="Oren A."/>
            <person name="Chaudhuri R.R."/>
            <person name="La Ragione R."/>
            <person name="Hildebrand F."/>
            <person name="Pallen M.J."/>
        </authorList>
    </citation>
    <scope>NUCLEOTIDE SEQUENCE</scope>
    <source>
        <strain evidence="2">9366</strain>
    </source>
</reference>
<name>A0A9D1MLP7_9FIRM</name>
<evidence type="ECO:0000313" key="2">
    <source>
        <dbReference type="EMBL" id="HIU62373.1"/>
    </source>
</evidence>
<proteinExistence type="predicted"/>
<dbReference type="AlphaFoldDB" id="A0A9D1MLP7"/>
<dbReference type="EMBL" id="DVNJ01000003">
    <property type="protein sequence ID" value="HIU62373.1"/>
    <property type="molecule type" value="Genomic_DNA"/>
</dbReference>
<evidence type="ECO:0000313" key="3">
    <source>
        <dbReference type="Proteomes" id="UP000824145"/>
    </source>
</evidence>
<keyword evidence="1" id="KW-0732">Signal</keyword>
<dbReference type="PROSITE" id="PS51257">
    <property type="entry name" value="PROKAR_LIPOPROTEIN"/>
    <property type="match status" value="1"/>
</dbReference>
<organism evidence="2 3">
    <name type="scientific">Candidatus Caccalectryoclostridium excrementigallinarum</name>
    <dbReference type="NCBI Taxonomy" id="2840710"/>
    <lineage>
        <taxon>Bacteria</taxon>
        <taxon>Bacillati</taxon>
        <taxon>Bacillota</taxon>
        <taxon>Clostridia</taxon>
        <taxon>Christensenellales</taxon>
        <taxon>Christensenellaceae</taxon>
        <taxon>Christensenellaceae incertae sedis</taxon>
        <taxon>Candidatus Caccalectryoclostridium</taxon>
    </lineage>
</organism>
<gene>
    <name evidence="2" type="ORF">IAB07_01205</name>
</gene>
<protein>
    <submittedName>
        <fullName evidence="2">WG repeat-containing protein</fullName>
    </submittedName>
</protein>
<comment type="caution">
    <text evidence="2">The sequence shown here is derived from an EMBL/GenBank/DDBJ whole genome shotgun (WGS) entry which is preliminary data.</text>
</comment>
<dbReference type="InterPro" id="IPR032774">
    <property type="entry name" value="WG_beta_rep"/>
</dbReference>
<feature type="chain" id="PRO_5038713144" evidence="1">
    <location>
        <begin position="26"/>
        <end position="445"/>
    </location>
</feature>
<dbReference type="Pfam" id="PF14903">
    <property type="entry name" value="WG_beta_rep"/>
    <property type="match status" value="2"/>
</dbReference>